<dbReference type="EMBL" id="ML178822">
    <property type="protein sequence ID" value="TFL02520.1"/>
    <property type="molecule type" value="Genomic_DNA"/>
</dbReference>
<proteinExistence type="predicted"/>
<accession>A0A5C3QNX4</accession>
<gene>
    <name evidence="2" type="ORF">BDV98DRAFT_430981</name>
</gene>
<keyword evidence="1" id="KW-0732">Signal</keyword>
<protein>
    <recommendedName>
        <fullName evidence="4">Secreted protein</fullName>
    </recommendedName>
</protein>
<evidence type="ECO:0000256" key="1">
    <source>
        <dbReference type="SAM" id="SignalP"/>
    </source>
</evidence>
<feature type="chain" id="PRO_5022897309" description="Secreted protein" evidence="1">
    <location>
        <begin position="20"/>
        <end position="88"/>
    </location>
</feature>
<dbReference type="AlphaFoldDB" id="A0A5C3QNX4"/>
<evidence type="ECO:0000313" key="2">
    <source>
        <dbReference type="EMBL" id="TFL02520.1"/>
    </source>
</evidence>
<evidence type="ECO:0008006" key="4">
    <source>
        <dbReference type="Google" id="ProtNLM"/>
    </source>
</evidence>
<dbReference type="Proteomes" id="UP000305067">
    <property type="component" value="Unassembled WGS sequence"/>
</dbReference>
<reference evidence="2 3" key="1">
    <citation type="journal article" date="2019" name="Nat. Ecol. Evol.">
        <title>Megaphylogeny resolves global patterns of mushroom evolution.</title>
        <authorList>
            <person name="Varga T."/>
            <person name="Krizsan K."/>
            <person name="Foldi C."/>
            <person name="Dima B."/>
            <person name="Sanchez-Garcia M."/>
            <person name="Sanchez-Ramirez S."/>
            <person name="Szollosi G.J."/>
            <person name="Szarkandi J.G."/>
            <person name="Papp V."/>
            <person name="Albert L."/>
            <person name="Andreopoulos W."/>
            <person name="Angelini C."/>
            <person name="Antonin V."/>
            <person name="Barry K.W."/>
            <person name="Bougher N.L."/>
            <person name="Buchanan P."/>
            <person name="Buyck B."/>
            <person name="Bense V."/>
            <person name="Catcheside P."/>
            <person name="Chovatia M."/>
            <person name="Cooper J."/>
            <person name="Damon W."/>
            <person name="Desjardin D."/>
            <person name="Finy P."/>
            <person name="Geml J."/>
            <person name="Haridas S."/>
            <person name="Hughes K."/>
            <person name="Justo A."/>
            <person name="Karasinski D."/>
            <person name="Kautmanova I."/>
            <person name="Kiss B."/>
            <person name="Kocsube S."/>
            <person name="Kotiranta H."/>
            <person name="LaButti K.M."/>
            <person name="Lechner B.E."/>
            <person name="Liimatainen K."/>
            <person name="Lipzen A."/>
            <person name="Lukacs Z."/>
            <person name="Mihaltcheva S."/>
            <person name="Morgado L.N."/>
            <person name="Niskanen T."/>
            <person name="Noordeloos M.E."/>
            <person name="Ohm R.A."/>
            <person name="Ortiz-Santana B."/>
            <person name="Ovrebo C."/>
            <person name="Racz N."/>
            <person name="Riley R."/>
            <person name="Savchenko A."/>
            <person name="Shiryaev A."/>
            <person name="Soop K."/>
            <person name="Spirin V."/>
            <person name="Szebenyi C."/>
            <person name="Tomsovsky M."/>
            <person name="Tulloss R.E."/>
            <person name="Uehling J."/>
            <person name="Grigoriev I.V."/>
            <person name="Vagvolgyi C."/>
            <person name="Papp T."/>
            <person name="Martin F.M."/>
            <person name="Miettinen O."/>
            <person name="Hibbett D.S."/>
            <person name="Nagy L.G."/>
        </authorList>
    </citation>
    <scope>NUCLEOTIDE SEQUENCE [LARGE SCALE GENOMIC DNA]</scope>
    <source>
        <strain evidence="2 3">CBS 309.79</strain>
    </source>
</reference>
<keyword evidence="3" id="KW-1185">Reference proteome</keyword>
<organism evidence="2 3">
    <name type="scientific">Pterulicium gracile</name>
    <dbReference type="NCBI Taxonomy" id="1884261"/>
    <lineage>
        <taxon>Eukaryota</taxon>
        <taxon>Fungi</taxon>
        <taxon>Dikarya</taxon>
        <taxon>Basidiomycota</taxon>
        <taxon>Agaricomycotina</taxon>
        <taxon>Agaricomycetes</taxon>
        <taxon>Agaricomycetidae</taxon>
        <taxon>Agaricales</taxon>
        <taxon>Pleurotineae</taxon>
        <taxon>Pterulaceae</taxon>
        <taxon>Pterulicium</taxon>
    </lineage>
</organism>
<evidence type="ECO:0000313" key="3">
    <source>
        <dbReference type="Proteomes" id="UP000305067"/>
    </source>
</evidence>
<sequence>MLLILHLHLLVCKRSRVEGTTVKPGPGPIALDIVLSQATGSGSTVTIRLPYMHGSTETIKQKKRLVRNRAHSSARSSNLVFIGIRSLG</sequence>
<feature type="signal peptide" evidence="1">
    <location>
        <begin position="1"/>
        <end position="19"/>
    </location>
</feature>
<name>A0A5C3QNX4_9AGAR</name>